<evidence type="ECO:0000313" key="2">
    <source>
        <dbReference type="Proteomes" id="UP000694005"/>
    </source>
</evidence>
<accession>A0A8D9HYM7</accession>
<protein>
    <submittedName>
        <fullName evidence="1">Uncharacterized protein</fullName>
    </submittedName>
</protein>
<dbReference type="EMBL" id="LS974620">
    <property type="protein sequence ID" value="CAG7908370.1"/>
    <property type="molecule type" value="Genomic_DNA"/>
</dbReference>
<reference evidence="1 2" key="1">
    <citation type="submission" date="2021-07" db="EMBL/GenBank/DDBJ databases">
        <authorList>
            <consortium name="Genoscope - CEA"/>
            <person name="William W."/>
        </authorList>
    </citation>
    <scope>NUCLEOTIDE SEQUENCE [LARGE SCALE GENOMIC DNA]</scope>
</reference>
<name>A0A8D9HYM7_BRACM</name>
<dbReference type="Proteomes" id="UP000694005">
    <property type="component" value="Chromosome A04"/>
</dbReference>
<dbReference type="AlphaFoldDB" id="A0A8D9HYM7"/>
<dbReference type="Gramene" id="A04p32710.2_BraZ1">
    <property type="protein sequence ID" value="A04p32710.2_BraZ1.CDS.1"/>
    <property type="gene ID" value="A04g32710.2_BraZ1"/>
</dbReference>
<gene>
    <name evidence="1" type="ORF">BRAPAZ1V2_A04P32710.2</name>
</gene>
<evidence type="ECO:0000313" key="1">
    <source>
        <dbReference type="EMBL" id="CAG7908370.1"/>
    </source>
</evidence>
<organism evidence="1 2">
    <name type="scientific">Brassica campestris</name>
    <name type="common">Field mustard</name>
    <dbReference type="NCBI Taxonomy" id="3711"/>
    <lineage>
        <taxon>Eukaryota</taxon>
        <taxon>Viridiplantae</taxon>
        <taxon>Streptophyta</taxon>
        <taxon>Embryophyta</taxon>
        <taxon>Tracheophyta</taxon>
        <taxon>Spermatophyta</taxon>
        <taxon>Magnoliopsida</taxon>
        <taxon>eudicotyledons</taxon>
        <taxon>Gunneridae</taxon>
        <taxon>Pentapetalae</taxon>
        <taxon>rosids</taxon>
        <taxon>malvids</taxon>
        <taxon>Brassicales</taxon>
        <taxon>Brassicaceae</taxon>
        <taxon>Brassiceae</taxon>
        <taxon>Brassica</taxon>
    </lineage>
</organism>
<sequence>MSDDRFKDSSLSSMRSLVTLENCLFSMFFYCHDENRLKVTHLKVEVFVFIYRGDVCKVIVCLM</sequence>
<proteinExistence type="predicted"/>